<organism evidence="3 4">
    <name type="scientific">Sciurus vulgaris</name>
    <name type="common">Eurasian red squirrel</name>
    <dbReference type="NCBI Taxonomy" id="55149"/>
    <lineage>
        <taxon>Eukaryota</taxon>
        <taxon>Metazoa</taxon>
        <taxon>Chordata</taxon>
        <taxon>Craniata</taxon>
        <taxon>Vertebrata</taxon>
        <taxon>Euteleostomi</taxon>
        <taxon>Mammalia</taxon>
        <taxon>Eutheria</taxon>
        <taxon>Euarchontoglires</taxon>
        <taxon>Glires</taxon>
        <taxon>Rodentia</taxon>
        <taxon>Sciuromorpha</taxon>
        <taxon>Sciuridae</taxon>
        <taxon>Sciurinae</taxon>
        <taxon>Sciurini</taxon>
        <taxon>Sciurus</taxon>
    </lineage>
</organism>
<feature type="compositionally biased region" description="Polar residues" evidence="1">
    <location>
        <begin position="120"/>
        <end position="129"/>
    </location>
</feature>
<feature type="region of interest" description="Disordered" evidence="1">
    <location>
        <begin position="347"/>
        <end position="372"/>
    </location>
</feature>
<proteinExistence type="predicted"/>
<dbReference type="PANTHER" id="PTHR23006">
    <property type="entry name" value="GLUTAMATE-RICH PROTEIN 5"/>
    <property type="match status" value="1"/>
</dbReference>
<feature type="compositionally biased region" description="Basic and acidic residues" evidence="1">
    <location>
        <begin position="241"/>
        <end position="252"/>
    </location>
</feature>
<reference evidence="3" key="1">
    <citation type="submission" date="2020-06" db="EMBL/GenBank/DDBJ databases">
        <authorList>
            <consortium name="Wellcome Sanger Institute Data Sharing"/>
        </authorList>
    </citation>
    <scope>NUCLEOTIDE SEQUENCE [LARGE SCALE GENOMIC DNA]</scope>
</reference>
<evidence type="ECO:0000313" key="4">
    <source>
        <dbReference type="Proteomes" id="UP000694564"/>
    </source>
</evidence>
<gene>
    <name evidence="3" type="primary">ERICH5</name>
</gene>
<accession>A0A8D2APW3</accession>
<dbReference type="AlphaFoldDB" id="A0A8D2APW3"/>
<feature type="region of interest" description="Disordered" evidence="1">
    <location>
        <begin position="113"/>
        <end position="331"/>
    </location>
</feature>
<name>A0A8D2APW3_SCIVU</name>
<feature type="compositionally biased region" description="Polar residues" evidence="1">
    <location>
        <begin position="163"/>
        <end position="173"/>
    </location>
</feature>
<feature type="compositionally biased region" description="Basic and acidic residues" evidence="1">
    <location>
        <begin position="133"/>
        <end position="157"/>
    </location>
</feature>
<dbReference type="GeneTree" id="ENSGT00390000010783"/>
<feature type="compositionally biased region" description="Basic and acidic residues" evidence="1">
    <location>
        <begin position="351"/>
        <end position="372"/>
    </location>
</feature>
<evidence type="ECO:0000313" key="3">
    <source>
        <dbReference type="Ensembl" id="ENSSVLP00005002765.1"/>
    </source>
</evidence>
<protein>
    <submittedName>
        <fullName evidence="3">Glutamate rich 5</fullName>
    </submittedName>
</protein>
<reference evidence="3" key="2">
    <citation type="submission" date="2025-08" db="UniProtKB">
        <authorList>
            <consortium name="Ensembl"/>
        </authorList>
    </citation>
    <scope>IDENTIFICATION</scope>
</reference>
<evidence type="ECO:0000256" key="1">
    <source>
        <dbReference type="SAM" id="MobiDB-lite"/>
    </source>
</evidence>
<reference evidence="3" key="3">
    <citation type="submission" date="2025-09" db="UniProtKB">
        <authorList>
            <consortium name="Ensembl"/>
        </authorList>
    </citation>
    <scope>IDENTIFICATION</scope>
</reference>
<feature type="compositionally biased region" description="Polar residues" evidence="1">
    <location>
        <begin position="276"/>
        <end position="289"/>
    </location>
</feature>
<dbReference type="Proteomes" id="UP000694564">
    <property type="component" value="Chromosome 1"/>
</dbReference>
<feature type="signal peptide" evidence="2">
    <location>
        <begin position="1"/>
        <end position="16"/>
    </location>
</feature>
<feature type="compositionally biased region" description="Polar residues" evidence="1">
    <location>
        <begin position="313"/>
        <end position="322"/>
    </location>
</feature>
<keyword evidence="2" id="KW-0732">Signal</keyword>
<keyword evidence="4" id="KW-1185">Reference proteome</keyword>
<evidence type="ECO:0000256" key="2">
    <source>
        <dbReference type="SAM" id="SignalP"/>
    </source>
</evidence>
<feature type="chain" id="PRO_5034569737" evidence="2">
    <location>
        <begin position="17"/>
        <end position="372"/>
    </location>
</feature>
<sequence>MFYLELLNLLLDICSLFQNKNQITFCVFSLFFFPPQRNDQKVTSNECLSTTERNESCVAQPAPRTPGKESIFYGNIQREGLPPLEKPKASVVPTANGVISLREQPLAKEVALGKDAIDQSGPTERTQPLQGPEKSEAPRLVSKEDTPGVEEKKKDVETVTEVQAINGNAQTKLSEAKDESSGTAGGRNSPRAGEDAENPPTVSMMKPLGTMENIQPLETDGELQSPGAMGKDEQSQLLEAIPKENKSPEMLEGRNQLVETGEKQQLQETVGKDEQSQLLETTPKENVTSEILDRSQLVQTPVVNDLLHKTSEGPGNTEQIQPERTVEGMEHPEGTTEMVANVEMAGKIHTNKADQHTEGKREAVRDSECLLR</sequence>
<dbReference type="Ensembl" id="ENSSVLT00005003032.1">
    <property type="protein sequence ID" value="ENSSVLP00005002765.1"/>
    <property type="gene ID" value="ENSSVLG00005002215.1"/>
</dbReference>
<dbReference type="InterPro" id="IPR027856">
    <property type="entry name" value="Glu-rich_5"/>
</dbReference>
<dbReference type="PANTHER" id="PTHR23006:SF0">
    <property type="entry name" value="GLUTAMATE-RICH PROTEIN 5"/>
    <property type="match status" value="1"/>
</dbReference>